<evidence type="ECO:0000313" key="1">
    <source>
        <dbReference type="EMBL" id="CAZ81798.1"/>
    </source>
</evidence>
<dbReference type="AlphaFoldDB" id="D5GBA5"/>
<dbReference type="HOGENOM" id="CLU_2623788_0_0_1"/>
<keyword evidence="2" id="KW-1185">Reference proteome</keyword>
<organism evidence="1 2">
    <name type="scientific">Tuber melanosporum (strain Mel28)</name>
    <name type="common">Perigord black truffle</name>
    <dbReference type="NCBI Taxonomy" id="656061"/>
    <lineage>
        <taxon>Eukaryota</taxon>
        <taxon>Fungi</taxon>
        <taxon>Dikarya</taxon>
        <taxon>Ascomycota</taxon>
        <taxon>Pezizomycotina</taxon>
        <taxon>Pezizomycetes</taxon>
        <taxon>Pezizales</taxon>
        <taxon>Tuberaceae</taxon>
        <taxon>Tuber</taxon>
    </lineage>
</organism>
<protein>
    <submittedName>
        <fullName evidence="1">(Perigord truffle) hypothetical protein</fullName>
    </submittedName>
</protein>
<evidence type="ECO:0000313" key="2">
    <source>
        <dbReference type="Proteomes" id="UP000006911"/>
    </source>
</evidence>
<dbReference type="KEGG" id="tml:GSTUM_00000539001"/>
<reference evidence="1 2" key="1">
    <citation type="journal article" date="2010" name="Nature">
        <title>Perigord black truffle genome uncovers evolutionary origins and mechanisms of symbiosis.</title>
        <authorList>
            <person name="Martin F."/>
            <person name="Kohler A."/>
            <person name="Murat C."/>
            <person name="Balestrini R."/>
            <person name="Coutinho P.M."/>
            <person name="Jaillon O."/>
            <person name="Montanini B."/>
            <person name="Morin E."/>
            <person name="Noel B."/>
            <person name="Percudani R."/>
            <person name="Porcel B."/>
            <person name="Rubini A."/>
            <person name="Amicucci A."/>
            <person name="Amselem J."/>
            <person name="Anthouard V."/>
            <person name="Arcioni S."/>
            <person name="Artiguenave F."/>
            <person name="Aury J.M."/>
            <person name="Ballario P."/>
            <person name="Bolchi A."/>
            <person name="Brenna A."/>
            <person name="Brun A."/>
            <person name="Buee M."/>
            <person name="Cantarel B."/>
            <person name="Chevalier G."/>
            <person name="Couloux A."/>
            <person name="Da Silva C."/>
            <person name="Denoeud F."/>
            <person name="Duplessis S."/>
            <person name="Ghignone S."/>
            <person name="Hilselberger B."/>
            <person name="Iotti M."/>
            <person name="Marcais B."/>
            <person name="Mello A."/>
            <person name="Miranda M."/>
            <person name="Pacioni G."/>
            <person name="Quesneville H."/>
            <person name="Riccioni C."/>
            <person name="Ruotolo R."/>
            <person name="Splivallo R."/>
            <person name="Stocchi V."/>
            <person name="Tisserant E."/>
            <person name="Viscomi A.R."/>
            <person name="Zambonelli A."/>
            <person name="Zampieri E."/>
            <person name="Henrissat B."/>
            <person name="Lebrun M.H."/>
            <person name="Paolocci F."/>
            <person name="Bonfante P."/>
            <person name="Ottonello S."/>
            <person name="Wincker P."/>
        </authorList>
    </citation>
    <scope>NUCLEOTIDE SEQUENCE [LARGE SCALE GENOMIC DNA]</scope>
    <source>
        <strain evidence="1 2">Mel28</strain>
    </source>
</reference>
<gene>
    <name evidence="1" type="ORF">GSTUM_00000539001</name>
</gene>
<accession>D5GBA5</accession>
<dbReference type="EMBL" id="FN430089">
    <property type="protein sequence ID" value="CAZ81798.1"/>
    <property type="molecule type" value="Genomic_DNA"/>
</dbReference>
<dbReference type="Proteomes" id="UP000006911">
    <property type="component" value="Unassembled WGS sequence"/>
</dbReference>
<dbReference type="InParanoid" id="D5GBA5"/>
<proteinExistence type="predicted"/>
<sequence>MEEGSFSKFNISGSEETSCWCWNSLRLTTEGTVRRQPLTGLESAYKMENMQPTFTTELTAVGLWAAFYYGRFIIDSTL</sequence>
<name>D5GBA5_TUBMM</name>